<dbReference type="InterPro" id="IPR055429">
    <property type="entry name" value="TRAPPC13_M"/>
</dbReference>
<keyword evidence="5" id="KW-1185">Reference proteome</keyword>
<dbReference type="InterPro" id="IPR010378">
    <property type="entry name" value="TRAPPC13"/>
</dbReference>
<dbReference type="PANTHER" id="PTHR13134:SF3">
    <property type="entry name" value="TRAFFICKING PROTEIN PARTICLE COMPLEX SUBUNIT 13"/>
    <property type="match status" value="1"/>
</dbReference>
<evidence type="ECO:0000313" key="4">
    <source>
        <dbReference type="EMBL" id="KAK5950387.1"/>
    </source>
</evidence>
<organism evidence="4 5">
    <name type="scientific">Knufia fluminis</name>
    <dbReference type="NCBI Taxonomy" id="191047"/>
    <lineage>
        <taxon>Eukaryota</taxon>
        <taxon>Fungi</taxon>
        <taxon>Dikarya</taxon>
        <taxon>Ascomycota</taxon>
        <taxon>Pezizomycotina</taxon>
        <taxon>Eurotiomycetes</taxon>
        <taxon>Chaetothyriomycetidae</taxon>
        <taxon>Chaetothyriales</taxon>
        <taxon>Trichomeriaceae</taxon>
        <taxon>Knufia</taxon>
    </lineage>
</organism>
<feature type="compositionally biased region" description="Polar residues" evidence="1">
    <location>
        <begin position="110"/>
        <end position="123"/>
    </location>
</feature>
<feature type="domain" description="Trafficking protein particle complex subunit 13 middle" evidence="3">
    <location>
        <begin position="222"/>
        <end position="327"/>
    </location>
</feature>
<proteinExistence type="predicted"/>
<dbReference type="Pfam" id="PF23647">
    <property type="entry name" value="TRAPPC13_M"/>
    <property type="match status" value="1"/>
</dbReference>
<sequence length="333" mass="36383">MARPRSDTGNLPREPHSVSLKVLRLARPSLAQQHPLPTDNLAKIPSSASLAYPAESSDQEFLLSSNLSLPPAFGSAYVGETFSCSLCANNELVEGNTSKSISGVRLTADMQTPSQQQIPLSPSDSEDDQTTTLAYGASVQQIVRFDLKEEGNHVLVVNLTYTENALSSDAASTGRVRSFRKLYQFQAQPCLSVRTKATELAPQEVPDKSLGPYGRSMLVRYVLEAQLENVSEGGLVLEHAKLLGHTPFKTTSLNWDMDDGHQEENPFLNPRDVLQLAFLVEQNADTSEGVDELKANLKRDGRTALGQIALEWRSGIGEKGQLTTGTLFSRKRV</sequence>
<name>A0AAN8I201_9EURO</name>
<reference evidence="4 5" key="1">
    <citation type="submission" date="2022-12" db="EMBL/GenBank/DDBJ databases">
        <title>Genomic features and morphological characterization of a novel Knufia sp. strain isolated from spacecraft assembly facility.</title>
        <authorList>
            <person name="Teixeira M."/>
            <person name="Chander A.M."/>
            <person name="Stajich J.E."/>
            <person name="Venkateswaran K."/>
        </authorList>
    </citation>
    <scope>NUCLEOTIDE SEQUENCE [LARGE SCALE GENOMIC DNA]</scope>
    <source>
        <strain evidence="4 5">FJI-L2-BK-P2</strain>
    </source>
</reference>
<evidence type="ECO:0000259" key="3">
    <source>
        <dbReference type="Pfam" id="PF23647"/>
    </source>
</evidence>
<evidence type="ECO:0008006" key="6">
    <source>
        <dbReference type="Google" id="ProtNLM"/>
    </source>
</evidence>
<gene>
    <name evidence="4" type="ORF">OHC33_008606</name>
</gene>
<accession>A0AAN8I201</accession>
<dbReference type="GO" id="GO:1990072">
    <property type="term" value="C:TRAPPIII protein complex"/>
    <property type="evidence" value="ECO:0007669"/>
    <property type="project" value="TreeGrafter"/>
</dbReference>
<dbReference type="Proteomes" id="UP001316803">
    <property type="component" value="Unassembled WGS sequence"/>
</dbReference>
<evidence type="ECO:0000313" key="5">
    <source>
        <dbReference type="Proteomes" id="UP001316803"/>
    </source>
</evidence>
<comment type="caution">
    <text evidence="4">The sequence shown here is derived from an EMBL/GenBank/DDBJ whole genome shotgun (WGS) entry which is preliminary data.</text>
</comment>
<evidence type="ECO:0000256" key="1">
    <source>
        <dbReference type="SAM" id="MobiDB-lite"/>
    </source>
</evidence>
<dbReference type="PANTHER" id="PTHR13134">
    <property type="entry name" value="TRAFFICKING PROTEIN PARTICLE COMPLEX SUBUNIT 13"/>
    <property type="match status" value="1"/>
</dbReference>
<evidence type="ECO:0000259" key="2">
    <source>
        <dbReference type="Pfam" id="PF06159"/>
    </source>
</evidence>
<dbReference type="EMBL" id="JAKLMC020000027">
    <property type="protein sequence ID" value="KAK5950387.1"/>
    <property type="molecule type" value="Genomic_DNA"/>
</dbReference>
<feature type="region of interest" description="Disordered" evidence="1">
    <location>
        <begin position="110"/>
        <end position="129"/>
    </location>
</feature>
<feature type="domain" description="Trafficking protein particle complex subunit 13 N-terminal" evidence="2">
    <location>
        <begin position="16"/>
        <end position="187"/>
    </location>
</feature>
<dbReference type="AlphaFoldDB" id="A0AAN8I201"/>
<dbReference type="Pfam" id="PF06159">
    <property type="entry name" value="TRAPPC13_N"/>
    <property type="match status" value="1"/>
</dbReference>
<dbReference type="InterPro" id="IPR055427">
    <property type="entry name" value="TRAPPC13_N"/>
</dbReference>
<protein>
    <recommendedName>
        <fullName evidence="6">DUF974 domain protein</fullName>
    </recommendedName>
</protein>